<name>A0A1G1WJ51_9BACT</name>
<proteinExistence type="predicted"/>
<accession>A0A1G1WJ51</accession>
<evidence type="ECO:0000313" key="1">
    <source>
        <dbReference type="EMBL" id="OGY27733.1"/>
    </source>
</evidence>
<reference evidence="1 2" key="1">
    <citation type="journal article" date="2016" name="Nat. Commun.">
        <title>Thousands of microbial genomes shed light on interconnected biogeochemical processes in an aquifer system.</title>
        <authorList>
            <person name="Anantharaman K."/>
            <person name="Brown C.T."/>
            <person name="Hug L.A."/>
            <person name="Sharon I."/>
            <person name="Castelle C.J."/>
            <person name="Probst A.J."/>
            <person name="Thomas B.C."/>
            <person name="Singh A."/>
            <person name="Wilkins M.J."/>
            <person name="Karaoz U."/>
            <person name="Brodie E.L."/>
            <person name="Williams K.H."/>
            <person name="Hubbard S.S."/>
            <person name="Banfield J.F."/>
        </authorList>
    </citation>
    <scope>NUCLEOTIDE SEQUENCE [LARGE SCALE GENOMIC DNA]</scope>
</reference>
<organism evidence="1 2">
    <name type="scientific">Candidatus Woykebacteria bacterium RBG_19FT_COMBO_43_10</name>
    <dbReference type="NCBI Taxonomy" id="1802598"/>
    <lineage>
        <taxon>Bacteria</taxon>
        <taxon>Candidatus Woykeibacteriota</taxon>
    </lineage>
</organism>
<dbReference type="AlphaFoldDB" id="A0A1G1WJ51"/>
<dbReference type="EMBL" id="MHCU01000024">
    <property type="protein sequence ID" value="OGY27733.1"/>
    <property type="molecule type" value="Genomic_DNA"/>
</dbReference>
<sequence length="206" mass="22320">MGSTKKKKSQHFKSLAKKLEEKKTQALENLKEKHKEVALWAKKKGIEADEIVGKSARGLAAGVATGAMVLSVGAAQNGRQPSKNLTDQKEIRRDVADLNVKVEAKKDITPLVKKALSGVNMGDEKKIANLLSNILQIPVSEQLSGTRLNTTYGIMGYESHLSRYPGDNLYSHFHSNTEFQIFSKAGMAGGPGAWGYLAPSRGALTN</sequence>
<dbReference type="Proteomes" id="UP000176645">
    <property type="component" value="Unassembled WGS sequence"/>
</dbReference>
<gene>
    <name evidence="1" type="ORF">A2Z42_02710</name>
</gene>
<comment type="caution">
    <text evidence="1">The sequence shown here is derived from an EMBL/GenBank/DDBJ whole genome shotgun (WGS) entry which is preliminary data.</text>
</comment>
<evidence type="ECO:0000313" key="2">
    <source>
        <dbReference type="Proteomes" id="UP000176645"/>
    </source>
</evidence>
<protein>
    <submittedName>
        <fullName evidence="1">Uncharacterized protein</fullName>
    </submittedName>
</protein>